<gene>
    <name evidence="4" type="primary">RHEB</name>
</gene>
<dbReference type="SMART" id="SM00175">
    <property type="entry name" value="RAB"/>
    <property type="match status" value="1"/>
</dbReference>
<dbReference type="InterPro" id="IPR005225">
    <property type="entry name" value="Small_GTP-bd"/>
</dbReference>
<feature type="region of interest" description="Disordered" evidence="3">
    <location>
        <begin position="1"/>
        <end position="31"/>
    </location>
</feature>
<dbReference type="InterPro" id="IPR027417">
    <property type="entry name" value="P-loop_NTPase"/>
</dbReference>
<dbReference type="GO" id="GO:0016020">
    <property type="term" value="C:membrane"/>
    <property type="evidence" value="ECO:0007669"/>
    <property type="project" value="InterPro"/>
</dbReference>
<keyword evidence="1" id="KW-0547">Nucleotide-binding</keyword>
<reference evidence="4" key="1">
    <citation type="journal article" date="2018" name="Sci. Rep.">
        <title>Extensive molecular tinkering in the evolution of the membrane attachment mode of the Rheb GTPase.</title>
        <authorList>
            <person name="Zahonova K."/>
            <person name="Petrzelkova R."/>
            <person name="Valach M."/>
            <person name="Yazaki E."/>
            <person name="Tikhonenkov D.V."/>
            <person name="Butenko A."/>
            <person name="Janouskovec J."/>
            <person name="Hrda S."/>
            <person name="Klimes V."/>
            <person name="Burger G."/>
            <person name="Inagaki Y."/>
            <person name="Keeling P.J."/>
            <person name="Hampl V."/>
            <person name="Flegontov P."/>
            <person name="Yurchenko V."/>
            <person name="Elias M."/>
        </authorList>
    </citation>
    <scope>NUCLEOTIDE SEQUENCE</scope>
</reference>
<keyword evidence="2" id="KW-0342">GTP-binding</keyword>
<dbReference type="PRINTS" id="PR00449">
    <property type="entry name" value="RASTRNSFRMNG"/>
</dbReference>
<dbReference type="PROSITE" id="PS51419">
    <property type="entry name" value="RAB"/>
    <property type="match status" value="1"/>
</dbReference>
<dbReference type="InterPro" id="IPR020849">
    <property type="entry name" value="Small_GTPase_Ras-type"/>
</dbReference>
<dbReference type="Pfam" id="PF00071">
    <property type="entry name" value="Ras"/>
    <property type="match status" value="1"/>
</dbReference>
<dbReference type="SUPFAM" id="SSF52540">
    <property type="entry name" value="P-loop containing nucleoside triphosphate hydrolases"/>
    <property type="match status" value="1"/>
</dbReference>
<dbReference type="NCBIfam" id="TIGR00231">
    <property type="entry name" value="small_GTP"/>
    <property type="match status" value="1"/>
</dbReference>
<dbReference type="PANTHER" id="PTHR24070">
    <property type="entry name" value="RAS, DI-RAS, AND RHEB FAMILY MEMBERS OF SMALL GTPASE SUPERFAMILY"/>
    <property type="match status" value="1"/>
</dbReference>
<feature type="compositionally biased region" description="Basic and acidic residues" evidence="3">
    <location>
        <begin position="1"/>
        <end position="20"/>
    </location>
</feature>
<protein>
    <submittedName>
        <fullName evidence="4">GTP-binding protein Rheb isoform 3</fullName>
    </submittedName>
</protein>
<feature type="compositionally biased region" description="Polar residues" evidence="3">
    <location>
        <begin position="21"/>
        <end position="31"/>
    </location>
</feature>
<proteinExistence type="evidence at transcript level"/>
<dbReference type="Gene3D" id="3.40.50.300">
    <property type="entry name" value="P-loop containing nucleotide triphosphate hydrolases"/>
    <property type="match status" value="1"/>
</dbReference>
<dbReference type="InterPro" id="IPR001806">
    <property type="entry name" value="Small_GTPase"/>
</dbReference>
<dbReference type="AlphaFoldDB" id="A0A2R4IKU1"/>
<evidence type="ECO:0000256" key="1">
    <source>
        <dbReference type="ARBA" id="ARBA00022741"/>
    </source>
</evidence>
<evidence type="ECO:0000256" key="3">
    <source>
        <dbReference type="SAM" id="MobiDB-lite"/>
    </source>
</evidence>
<dbReference type="GO" id="GO:0003924">
    <property type="term" value="F:GTPase activity"/>
    <property type="evidence" value="ECO:0007669"/>
    <property type="project" value="InterPro"/>
</dbReference>
<dbReference type="SMART" id="SM00174">
    <property type="entry name" value="RHO"/>
    <property type="match status" value="1"/>
</dbReference>
<organism evidence="4">
    <name type="scientific">Diplonema ambulator</name>
    <dbReference type="NCBI Taxonomy" id="182243"/>
    <lineage>
        <taxon>Eukaryota</taxon>
        <taxon>Discoba</taxon>
        <taxon>Euglenozoa</taxon>
        <taxon>Diplonemea</taxon>
        <taxon>Diplonemidae</taxon>
        <taxon>Diplonema</taxon>
    </lineage>
</organism>
<accession>A0A2R4IKU1</accession>
<name>A0A2R4IKU1_9EUGL</name>
<sequence length="236" mass="27042">MVADADNHLKRPLSVERSSESDASLQRNNTDGMEQVVVQRLRRHEPFIRQRKLCLFGYRHSGKTSLVEQYIQGSFSHEHYPATNRTSSKIVTRNGHDYLIHVLDTVGQDECGFFDPQYTIGTDGYLLIYSVTDKSSFDMIKRIHQDLWNYTPLVPFVLVANKVDLVDHREVGEEEGRALAQKWACPYTEVTSRSNKEVTQLFSFLLSKIDTAYDDTETFIRPIVPNTAPRPSCALQ</sequence>
<evidence type="ECO:0000256" key="2">
    <source>
        <dbReference type="ARBA" id="ARBA00023134"/>
    </source>
</evidence>
<evidence type="ECO:0000313" key="4">
    <source>
        <dbReference type="EMBL" id="AVV26976.1"/>
    </source>
</evidence>
<dbReference type="SMART" id="SM00173">
    <property type="entry name" value="RAS"/>
    <property type="match status" value="1"/>
</dbReference>
<dbReference type="GO" id="GO:0007165">
    <property type="term" value="P:signal transduction"/>
    <property type="evidence" value="ECO:0007669"/>
    <property type="project" value="InterPro"/>
</dbReference>
<dbReference type="EMBL" id="MG702352">
    <property type="protein sequence ID" value="AVV26976.1"/>
    <property type="molecule type" value="mRNA"/>
</dbReference>
<dbReference type="GO" id="GO:0005525">
    <property type="term" value="F:GTP binding"/>
    <property type="evidence" value="ECO:0007669"/>
    <property type="project" value="UniProtKB-KW"/>
</dbReference>
<dbReference type="PROSITE" id="PS51421">
    <property type="entry name" value="RAS"/>
    <property type="match status" value="1"/>
</dbReference>